<dbReference type="AlphaFoldDB" id="A0A1V6NCM2"/>
<accession>A0A1V6NCM2</accession>
<dbReference type="OrthoDB" id="5209368at2759"/>
<protein>
    <submittedName>
        <fullName evidence="1">Uncharacterized protein</fullName>
    </submittedName>
</protein>
<sequence>MDGAKTESTTFPFHFFGDLWLQDPSSFLVEADRLEMMQRMALIQAFGRSRARFPQTNWSLSSSFSEFVKQETATWSRRGIERPSQDLLPPSGSLRSLLACHLMNPTFYVANPEDRITDDPTNPTIALLHGSGFSSKNAFIFDQVCRRERTDEVIYFYTDEFYRPHREFVRELRENMAAIVEICWGDCTWGELERELGPCLVPFPLWGDFGAVRLYLELNEDAKSLRRFILHVRHPQFFVRSGLGKLGVEARKNYGEAQDLALTVARRLIGDRISSAVDYFQTRLPLKQGNRLSRRHDDLYNKHHQLALTAFKVAFPEQYQKRADREERLRNASVLLQDLKKAFQPMITFEREEISQSALESLGRKKDERLAEIISSFEKVYQDLNCQESSNDLETPWDIARECTSWEALPRHFADWIQAQEGLKLGGEPIRNRNMLVTASHLLHRNSKGADGPLDSSNSSIIDLAICVALQYIKEITRTTGRLMQDSTIPGSPEQVIERACFTCKKLALDDAFPRFFKEIPGTYVIKVNEKSSCGRPDCKGQNAALTPVNPRQKYARLRTRQLKASARARSETSRIATLLRSGLDLKDCPTEVLVQCPNKECVHQRTYCGRWTINNPPRFVQPKLVCSVCKYSKAYFRAVNAEIPTITEAALYDVLNRFKGVGCNLMEFPKVPEVIFCTELSYEERFELLKKAKDSSYVIKVAKKVPRKRKHDLT</sequence>
<keyword evidence="2" id="KW-1185">Reference proteome</keyword>
<comment type="caution">
    <text evidence="1">The sequence shown here is derived from an EMBL/GenBank/DDBJ whole genome shotgun (WGS) entry which is preliminary data.</text>
</comment>
<dbReference type="Proteomes" id="UP000191408">
    <property type="component" value="Unassembled WGS sequence"/>
</dbReference>
<dbReference type="STRING" id="60169.A0A1V6NCM2"/>
<organism evidence="1 2">
    <name type="scientific">Penicillium polonicum</name>
    <dbReference type="NCBI Taxonomy" id="60169"/>
    <lineage>
        <taxon>Eukaryota</taxon>
        <taxon>Fungi</taxon>
        <taxon>Dikarya</taxon>
        <taxon>Ascomycota</taxon>
        <taxon>Pezizomycotina</taxon>
        <taxon>Eurotiomycetes</taxon>
        <taxon>Eurotiomycetidae</taxon>
        <taxon>Eurotiales</taxon>
        <taxon>Aspergillaceae</taxon>
        <taxon>Penicillium</taxon>
    </lineage>
</organism>
<evidence type="ECO:0000313" key="2">
    <source>
        <dbReference type="Proteomes" id="UP000191408"/>
    </source>
</evidence>
<evidence type="ECO:0000313" key="1">
    <source>
        <dbReference type="EMBL" id="OQD62478.1"/>
    </source>
</evidence>
<dbReference type="EMBL" id="MDYM01000012">
    <property type="protein sequence ID" value="OQD62478.1"/>
    <property type="molecule type" value="Genomic_DNA"/>
</dbReference>
<gene>
    <name evidence="1" type="ORF">PENPOL_c012G02595</name>
</gene>
<reference evidence="2" key="1">
    <citation type="journal article" date="2017" name="Nat. Microbiol.">
        <title>Global analysis of biosynthetic gene clusters reveals vast potential of secondary metabolite production in Penicillium species.</title>
        <authorList>
            <person name="Nielsen J.C."/>
            <person name="Grijseels S."/>
            <person name="Prigent S."/>
            <person name="Ji B."/>
            <person name="Dainat J."/>
            <person name="Nielsen K.F."/>
            <person name="Frisvad J.C."/>
            <person name="Workman M."/>
            <person name="Nielsen J."/>
        </authorList>
    </citation>
    <scope>NUCLEOTIDE SEQUENCE [LARGE SCALE GENOMIC DNA]</scope>
    <source>
        <strain evidence="2">IBT 4502</strain>
    </source>
</reference>
<name>A0A1V6NCM2_PENPO</name>
<proteinExistence type="predicted"/>